<keyword evidence="2" id="KW-1185">Reference proteome</keyword>
<name>A0A8S9YKW5_9TREM</name>
<dbReference type="GO" id="GO:0030317">
    <property type="term" value="P:flagellated sperm motility"/>
    <property type="evidence" value="ECO:0007669"/>
    <property type="project" value="InterPro"/>
</dbReference>
<dbReference type="Proteomes" id="UP000822476">
    <property type="component" value="Unassembled WGS sequence"/>
</dbReference>
<protein>
    <submittedName>
        <fullName evidence="1">Uncharacterized protein</fullName>
    </submittedName>
</protein>
<dbReference type="InterPro" id="IPR054709">
    <property type="entry name" value="CFAP107"/>
</dbReference>
<dbReference type="EMBL" id="JTDE01003943">
    <property type="protein sequence ID" value="KAF7255479.1"/>
    <property type="molecule type" value="Genomic_DNA"/>
</dbReference>
<dbReference type="OrthoDB" id="10462446at2759"/>
<proteinExistence type="predicted"/>
<evidence type="ECO:0000313" key="2">
    <source>
        <dbReference type="Proteomes" id="UP000822476"/>
    </source>
</evidence>
<dbReference type="AlphaFoldDB" id="A0A8S9YKW5"/>
<evidence type="ECO:0000313" key="1">
    <source>
        <dbReference type="EMBL" id="KAF7255479.1"/>
    </source>
</evidence>
<comment type="caution">
    <text evidence="1">The sequence shown here is derived from an EMBL/GenBank/DDBJ whole genome shotgun (WGS) entry which is preliminary data.</text>
</comment>
<gene>
    <name evidence="1" type="ORF">EG68_07849</name>
</gene>
<reference evidence="1" key="1">
    <citation type="submission" date="2019-07" db="EMBL/GenBank/DDBJ databases">
        <title>Annotation for the trematode Paragonimus miyazaki's.</title>
        <authorList>
            <person name="Choi Y.-J."/>
        </authorList>
    </citation>
    <scope>NUCLEOTIDE SEQUENCE</scope>
    <source>
        <strain evidence="1">Japan</strain>
    </source>
</reference>
<accession>A0A8S9YKW5</accession>
<sequence>MPAVVTLISSCAVKFCYNTKVLAIEYCRKNQGDSDKLPTLRSWSSRSLSWKPEKIDHPLRVQQTGAYLSRNEDCGNKIAEVIGGDYIRAFINMIILIFMQVQNKLPPFKNPTVRSPSAYSEDSS</sequence>
<organism evidence="1 2">
    <name type="scientific">Paragonimus skrjabini miyazakii</name>
    <dbReference type="NCBI Taxonomy" id="59628"/>
    <lineage>
        <taxon>Eukaryota</taxon>
        <taxon>Metazoa</taxon>
        <taxon>Spiralia</taxon>
        <taxon>Lophotrochozoa</taxon>
        <taxon>Platyhelminthes</taxon>
        <taxon>Trematoda</taxon>
        <taxon>Digenea</taxon>
        <taxon>Plagiorchiida</taxon>
        <taxon>Troglotremata</taxon>
        <taxon>Troglotrematidae</taxon>
        <taxon>Paragonimus</taxon>
    </lineage>
</organism>
<dbReference type="Pfam" id="PF22595">
    <property type="entry name" value="CFAP107"/>
    <property type="match status" value="1"/>
</dbReference>